<accession>K2S8B1</accession>
<evidence type="ECO:0000313" key="1">
    <source>
        <dbReference type="EMBL" id="EKG21147.1"/>
    </source>
</evidence>
<dbReference type="HOGENOM" id="CLU_051290_0_0_1"/>
<name>K2S8B1_MACPH</name>
<dbReference type="InParanoid" id="K2S8B1"/>
<dbReference type="VEuPathDB" id="FungiDB:MPH_01503"/>
<dbReference type="EMBL" id="AHHD01000056">
    <property type="protein sequence ID" value="EKG21147.1"/>
    <property type="molecule type" value="Genomic_DNA"/>
</dbReference>
<dbReference type="STRING" id="1126212.K2S8B1"/>
<dbReference type="AlphaFoldDB" id="K2S8B1"/>
<protein>
    <submittedName>
        <fullName evidence="1">RNA ligase/cyclic nucleotide phosphodiesterase</fullName>
    </submittedName>
</protein>
<organism evidence="1 2">
    <name type="scientific">Macrophomina phaseolina (strain MS6)</name>
    <name type="common">Charcoal rot fungus</name>
    <dbReference type="NCBI Taxonomy" id="1126212"/>
    <lineage>
        <taxon>Eukaryota</taxon>
        <taxon>Fungi</taxon>
        <taxon>Dikarya</taxon>
        <taxon>Ascomycota</taxon>
        <taxon>Pezizomycotina</taxon>
        <taxon>Dothideomycetes</taxon>
        <taxon>Dothideomycetes incertae sedis</taxon>
        <taxon>Botryosphaeriales</taxon>
        <taxon>Botryosphaeriaceae</taxon>
        <taxon>Macrophomina</taxon>
    </lineage>
</organism>
<dbReference type="OrthoDB" id="2967263at2759"/>
<dbReference type="GO" id="GO:0016874">
    <property type="term" value="F:ligase activity"/>
    <property type="evidence" value="ECO:0007669"/>
    <property type="project" value="UniProtKB-KW"/>
</dbReference>
<sequence length="437" mass="48442">HSQFSNQRLAAPLQDELRLKPHPIVSLLSTLAVANHERTVLRSPPRVSKHVAYCGTPYRAVFNYLKNTTGICSSCLASAKTSIPSREHNFGQPSICRARNMETPHAPARTVTPAYDDFSGIDMTAFANPYDALIAASKDDPKQIQSRYSTHREARNAAQKEKLLAPDFSGVMIDPILLRLEDPSIEPGFVDTRNCLVFWARPPDKVKALVKACQEKLKAVVPNLWLMPPNSLHMTALEITHSRTPAEIDALVANLAPSIPSIVNHTNSSPSHRARVVRPLLGFDASAIALSFVPAVSGEGLVDGKDLGGRERQAGDDAYTYHHLRRDLFAKATEAGVKVDSRYVVPSAHLTVARFIREEDFWVEGERGVVDARKVRRLVERIEEVNEWLRREFWPNEGGRIKEGGEWVVGEGKGLDFRRGTLWYGSGGETVTLGEGF</sequence>
<dbReference type="eggNOG" id="ENOG502S7CF">
    <property type="taxonomic scope" value="Eukaryota"/>
</dbReference>
<reference evidence="1 2" key="1">
    <citation type="journal article" date="2012" name="BMC Genomics">
        <title>Tools to kill: Genome of one of the most destructive plant pathogenic fungi Macrophomina phaseolina.</title>
        <authorList>
            <person name="Islam M.S."/>
            <person name="Haque M.S."/>
            <person name="Islam M.M."/>
            <person name="Emdad E.M."/>
            <person name="Halim A."/>
            <person name="Hossen Q.M.M."/>
            <person name="Hossain M.Z."/>
            <person name="Ahmed B."/>
            <person name="Rahim S."/>
            <person name="Rahman M.S."/>
            <person name="Alam M.M."/>
            <person name="Hou S."/>
            <person name="Wan X."/>
            <person name="Saito J.A."/>
            <person name="Alam M."/>
        </authorList>
    </citation>
    <scope>NUCLEOTIDE SEQUENCE [LARGE SCALE GENOMIC DNA]</scope>
    <source>
        <strain evidence="1 2">MS6</strain>
    </source>
</reference>
<dbReference type="Proteomes" id="UP000007129">
    <property type="component" value="Unassembled WGS sequence"/>
</dbReference>
<dbReference type="SUPFAM" id="SSF55144">
    <property type="entry name" value="LigT-like"/>
    <property type="match status" value="1"/>
</dbReference>
<comment type="caution">
    <text evidence="1">The sequence shown here is derived from an EMBL/GenBank/DDBJ whole genome shotgun (WGS) entry which is preliminary data.</text>
</comment>
<evidence type="ECO:0000313" key="2">
    <source>
        <dbReference type="Proteomes" id="UP000007129"/>
    </source>
</evidence>
<proteinExistence type="predicted"/>
<feature type="non-terminal residue" evidence="1">
    <location>
        <position position="1"/>
    </location>
</feature>
<dbReference type="Gene3D" id="3.90.1140.10">
    <property type="entry name" value="Cyclic phosphodiesterase"/>
    <property type="match status" value="1"/>
</dbReference>
<dbReference type="InterPro" id="IPR009097">
    <property type="entry name" value="Cyclic_Pdiesterase"/>
</dbReference>
<keyword evidence="1" id="KW-0436">Ligase</keyword>
<gene>
    <name evidence="1" type="ORF">MPH_01503</name>
</gene>